<dbReference type="AlphaFoldDB" id="A0A858RF16"/>
<gene>
    <name evidence="1" type="ORF">HHL09_04910</name>
</gene>
<keyword evidence="2" id="KW-1185">Reference proteome</keyword>
<protein>
    <submittedName>
        <fullName evidence="1">Uncharacterized protein</fullName>
    </submittedName>
</protein>
<proteinExistence type="predicted"/>
<reference evidence="1 2" key="1">
    <citation type="submission" date="2020-04" db="EMBL/GenBank/DDBJ databases">
        <title>Luteolibacter sp. G-1-1-1 isolated from soil.</title>
        <authorList>
            <person name="Dahal R.H."/>
        </authorList>
    </citation>
    <scope>NUCLEOTIDE SEQUENCE [LARGE SCALE GENOMIC DNA]</scope>
    <source>
        <strain evidence="1 2">G-1-1-1</strain>
    </source>
</reference>
<dbReference type="Proteomes" id="UP000501812">
    <property type="component" value="Chromosome"/>
</dbReference>
<dbReference type="KEGG" id="luo:HHL09_04910"/>
<evidence type="ECO:0000313" key="2">
    <source>
        <dbReference type="Proteomes" id="UP000501812"/>
    </source>
</evidence>
<evidence type="ECO:0000313" key="1">
    <source>
        <dbReference type="EMBL" id="QJE95138.1"/>
    </source>
</evidence>
<accession>A0A858RF16</accession>
<sequence length="104" mass="11317">MNVILNSRTLVGPQHTAAETFLRDRYPMDLAKIDWLQSPSARCVLELQQAAHVAAVSGDPNTAVNPFPESEALVSLEESLRAHIGLDPYVGDDCSQSEGRSSPR</sequence>
<name>A0A858RF16_9BACT</name>
<dbReference type="EMBL" id="CP051774">
    <property type="protein sequence ID" value="QJE95138.1"/>
    <property type="molecule type" value="Genomic_DNA"/>
</dbReference>
<organism evidence="1 2">
    <name type="scientific">Luteolibacter luteus</name>
    <dbReference type="NCBI Taxonomy" id="2728835"/>
    <lineage>
        <taxon>Bacteria</taxon>
        <taxon>Pseudomonadati</taxon>
        <taxon>Verrucomicrobiota</taxon>
        <taxon>Verrucomicrobiia</taxon>
        <taxon>Verrucomicrobiales</taxon>
        <taxon>Verrucomicrobiaceae</taxon>
        <taxon>Luteolibacter</taxon>
    </lineage>
</organism>
<dbReference type="RefSeq" id="WP_169453359.1">
    <property type="nucleotide sequence ID" value="NZ_CP051774.1"/>
</dbReference>